<evidence type="ECO:0000313" key="2">
    <source>
        <dbReference type="EMBL" id="KIP03151.1"/>
    </source>
</evidence>
<sequence length="98" mass="11077">MTRVPHSVRTSDPHFPRTPFCKSSTTCHHLCSYLTNDHHHFRALDAQATGSRPHPADHHFAPHEIVALARRHAATSGWIRNDPENEATLRPSCKTLRA</sequence>
<accession>A0A0C3RS75</accession>
<feature type="region of interest" description="Disordered" evidence="1">
    <location>
        <begin position="79"/>
        <end position="98"/>
    </location>
</feature>
<evidence type="ECO:0000313" key="3">
    <source>
        <dbReference type="Proteomes" id="UP000053257"/>
    </source>
</evidence>
<protein>
    <submittedName>
        <fullName evidence="2">Uncharacterized protein</fullName>
    </submittedName>
</protein>
<organism evidence="2 3">
    <name type="scientific">Phlebiopsis gigantea (strain 11061_1 CR5-6)</name>
    <name type="common">White-rot fungus</name>
    <name type="synonym">Peniophora gigantea</name>
    <dbReference type="NCBI Taxonomy" id="745531"/>
    <lineage>
        <taxon>Eukaryota</taxon>
        <taxon>Fungi</taxon>
        <taxon>Dikarya</taxon>
        <taxon>Basidiomycota</taxon>
        <taxon>Agaricomycotina</taxon>
        <taxon>Agaricomycetes</taxon>
        <taxon>Polyporales</taxon>
        <taxon>Phanerochaetaceae</taxon>
        <taxon>Phlebiopsis</taxon>
    </lineage>
</organism>
<dbReference type="AlphaFoldDB" id="A0A0C3RS75"/>
<gene>
    <name evidence="2" type="ORF">PHLGIDRAFT_254273</name>
</gene>
<keyword evidence="3" id="KW-1185">Reference proteome</keyword>
<dbReference type="EMBL" id="KN840631">
    <property type="protein sequence ID" value="KIP03151.1"/>
    <property type="molecule type" value="Genomic_DNA"/>
</dbReference>
<dbReference type="HOGENOM" id="CLU_2334373_0_0_1"/>
<dbReference type="Proteomes" id="UP000053257">
    <property type="component" value="Unassembled WGS sequence"/>
</dbReference>
<reference evidence="2 3" key="1">
    <citation type="journal article" date="2014" name="PLoS Genet.">
        <title>Analysis of the Phlebiopsis gigantea genome, transcriptome and secretome provides insight into its pioneer colonization strategies of wood.</title>
        <authorList>
            <person name="Hori C."/>
            <person name="Ishida T."/>
            <person name="Igarashi K."/>
            <person name="Samejima M."/>
            <person name="Suzuki H."/>
            <person name="Master E."/>
            <person name="Ferreira P."/>
            <person name="Ruiz-Duenas F.J."/>
            <person name="Held B."/>
            <person name="Canessa P."/>
            <person name="Larrondo L.F."/>
            <person name="Schmoll M."/>
            <person name="Druzhinina I.S."/>
            <person name="Kubicek C.P."/>
            <person name="Gaskell J.A."/>
            <person name="Kersten P."/>
            <person name="St John F."/>
            <person name="Glasner J."/>
            <person name="Sabat G."/>
            <person name="Splinter BonDurant S."/>
            <person name="Syed K."/>
            <person name="Yadav J."/>
            <person name="Mgbeahuruike A.C."/>
            <person name="Kovalchuk A."/>
            <person name="Asiegbu F.O."/>
            <person name="Lackner G."/>
            <person name="Hoffmeister D."/>
            <person name="Rencoret J."/>
            <person name="Gutierrez A."/>
            <person name="Sun H."/>
            <person name="Lindquist E."/>
            <person name="Barry K."/>
            <person name="Riley R."/>
            <person name="Grigoriev I.V."/>
            <person name="Henrissat B."/>
            <person name="Kues U."/>
            <person name="Berka R.M."/>
            <person name="Martinez A.T."/>
            <person name="Covert S.F."/>
            <person name="Blanchette R.A."/>
            <person name="Cullen D."/>
        </authorList>
    </citation>
    <scope>NUCLEOTIDE SEQUENCE [LARGE SCALE GENOMIC DNA]</scope>
    <source>
        <strain evidence="2 3">11061_1 CR5-6</strain>
    </source>
</reference>
<proteinExistence type="predicted"/>
<name>A0A0C3RS75_PHLG1</name>
<evidence type="ECO:0000256" key="1">
    <source>
        <dbReference type="SAM" id="MobiDB-lite"/>
    </source>
</evidence>